<dbReference type="PRINTS" id="PR01023">
    <property type="entry name" value="NAFLGMOTY"/>
</dbReference>
<feature type="domain" description="OmpA-like" evidence="10">
    <location>
        <begin position="165"/>
        <end position="285"/>
    </location>
</feature>
<keyword evidence="5 9" id="KW-1133">Transmembrane helix</keyword>
<keyword evidence="11" id="KW-0969">Cilium</keyword>
<dbReference type="Gene3D" id="3.30.1330.60">
    <property type="entry name" value="OmpA-like domain"/>
    <property type="match status" value="1"/>
</dbReference>
<dbReference type="CDD" id="cd07185">
    <property type="entry name" value="OmpA_C-like"/>
    <property type="match status" value="1"/>
</dbReference>
<dbReference type="PROSITE" id="PS51123">
    <property type="entry name" value="OMPA_2"/>
    <property type="match status" value="1"/>
</dbReference>
<organism evidence="11 12">
    <name type="scientific">Stenotrophobium rhamnosiphilum</name>
    <dbReference type="NCBI Taxonomy" id="2029166"/>
    <lineage>
        <taxon>Bacteria</taxon>
        <taxon>Pseudomonadati</taxon>
        <taxon>Pseudomonadota</taxon>
        <taxon>Gammaproteobacteria</taxon>
        <taxon>Nevskiales</taxon>
        <taxon>Nevskiaceae</taxon>
        <taxon>Stenotrophobium</taxon>
    </lineage>
</organism>
<proteinExistence type="inferred from homology"/>
<accession>A0A2T5MD98</accession>
<gene>
    <name evidence="11" type="ORF">CJD38_13635</name>
</gene>
<dbReference type="GO" id="GO:0005886">
    <property type="term" value="C:plasma membrane"/>
    <property type="evidence" value="ECO:0007669"/>
    <property type="project" value="UniProtKB-SubCell"/>
</dbReference>
<evidence type="ECO:0000256" key="5">
    <source>
        <dbReference type="ARBA" id="ARBA00022989"/>
    </source>
</evidence>
<dbReference type="PANTHER" id="PTHR30329">
    <property type="entry name" value="STATOR ELEMENT OF FLAGELLAR MOTOR COMPLEX"/>
    <property type="match status" value="1"/>
</dbReference>
<dbReference type="Pfam" id="PF13677">
    <property type="entry name" value="MotB_plug"/>
    <property type="match status" value="1"/>
</dbReference>
<keyword evidence="12" id="KW-1185">Reference proteome</keyword>
<keyword evidence="11" id="KW-0282">Flagellum</keyword>
<comment type="similarity">
    <text evidence="2">Belongs to the MotB family.</text>
</comment>
<keyword evidence="11" id="KW-0966">Cell projection</keyword>
<evidence type="ECO:0000256" key="9">
    <source>
        <dbReference type="SAM" id="Phobius"/>
    </source>
</evidence>
<comment type="subcellular location">
    <subcellularLocation>
        <location evidence="1">Cell membrane</location>
        <topology evidence="1">Single-pass membrane protein</topology>
    </subcellularLocation>
</comment>
<comment type="caution">
    <text evidence="11">The sequence shown here is derived from an EMBL/GenBank/DDBJ whole genome shotgun (WGS) entry which is preliminary data.</text>
</comment>
<dbReference type="InterPro" id="IPR050330">
    <property type="entry name" value="Bact_OuterMem_StrucFunc"/>
</dbReference>
<dbReference type="InterPro" id="IPR036737">
    <property type="entry name" value="OmpA-like_sf"/>
</dbReference>
<evidence type="ECO:0000256" key="7">
    <source>
        <dbReference type="PROSITE-ProRule" id="PRU00473"/>
    </source>
</evidence>
<dbReference type="InterPro" id="IPR006665">
    <property type="entry name" value="OmpA-like"/>
</dbReference>
<feature type="region of interest" description="Disordered" evidence="8">
    <location>
        <begin position="304"/>
        <end position="329"/>
    </location>
</feature>
<evidence type="ECO:0000313" key="12">
    <source>
        <dbReference type="Proteomes" id="UP000244248"/>
    </source>
</evidence>
<dbReference type="AlphaFoldDB" id="A0A2T5MD98"/>
<name>A0A2T5MD98_9GAMM</name>
<dbReference type="InterPro" id="IPR025713">
    <property type="entry name" value="MotB-like_N_dom"/>
</dbReference>
<evidence type="ECO:0000259" key="10">
    <source>
        <dbReference type="PROSITE" id="PS51123"/>
    </source>
</evidence>
<evidence type="ECO:0000256" key="8">
    <source>
        <dbReference type="SAM" id="MobiDB-lite"/>
    </source>
</evidence>
<dbReference type="PANTHER" id="PTHR30329:SF20">
    <property type="entry name" value="EXPORTED PROTEIN"/>
    <property type="match status" value="1"/>
</dbReference>
<reference evidence="11 12" key="1">
    <citation type="submission" date="2018-04" db="EMBL/GenBank/DDBJ databases">
        <title>Novel species isolated from glacier.</title>
        <authorList>
            <person name="Liu Q."/>
            <person name="Xin Y.-H."/>
        </authorList>
    </citation>
    <scope>NUCLEOTIDE SEQUENCE [LARGE SCALE GENOMIC DNA]</scope>
    <source>
        <strain evidence="11 12">GT1R17</strain>
    </source>
</reference>
<keyword evidence="4 9" id="KW-0812">Transmembrane</keyword>
<feature type="transmembrane region" description="Helical" evidence="9">
    <location>
        <begin position="21"/>
        <end position="41"/>
    </location>
</feature>
<evidence type="ECO:0000313" key="11">
    <source>
        <dbReference type="EMBL" id="PTU30546.1"/>
    </source>
</evidence>
<evidence type="ECO:0000256" key="4">
    <source>
        <dbReference type="ARBA" id="ARBA00022692"/>
    </source>
</evidence>
<evidence type="ECO:0000256" key="2">
    <source>
        <dbReference type="ARBA" id="ARBA00008914"/>
    </source>
</evidence>
<keyword evidence="3" id="KW-1003">Cell membrane</keyword>
<evidence type="ECO:0000256" key="1">
    <source>
        <dbReference type="ARBA" id="ARBA00004162"/>
    </source>
</evidence>
<dbReference type="NCBIfam" id="NF006541">
    <property type="entry name" value="PRK09038.1"/>
    <property type="match status" value="1"/>
</dbReference>
<dbReference type="EMBL" id="QANS01000005">
    <property type="protein sequence ID" value="PTU30546.1"/>
    <property type="molecule type" value="Genomic_DNA"/>
</dbReference>
<protein>
    <submittedName>
        <fullName evidence="11">Flagellar motor protein MotD</fullName>
    </submittedName>
</protein>
<evidence type="ECO:0000256" key="3">
    <source>
        <dbReference type="ARBA" id="ARBA00022475"/>
    </source>
</evidence>
<keyword evidence="6 7" id="KW-0472">Membrane</keyword>
<evidence type="ECO:0000256" key="6">
    <source>
        <dbReference type="ARBA" id="ARBA00023136"/>
    </source>
</evidence>
<dbReference type="Proteomes" id="UP000244248">
    <property type="component" value="Unassembled WGS sequence"/>
</dbReference>
<dbReference type="SUPFAM" id="SSF103088">
    <property type="entry name" value="OmpA-like"/>
    <property type="match status" value="1"/>
</dbReference>
<sequence>MRLFVARKHKHEEHANHEAWAIPYGDLVTLLLALFVVMYAVSSVNEGKFRVLSDALSVAFGGPPKSLRPVQFGNNKSRGSDNDQKMSVLPAPAIDQSLGGILRDMHTPRTLPGSLKTMIPQHDVNSSGNTGYSEGARSLKRIAVEVQAAMAGLIKQGLVVVRPGSNWLEVEIKTDILYSSGSAEISHGAVSTLDKLSGILKPFPNVIRIEGHTDNVPINTRVFPSNWELSAARAASVVHLFMQRGVEPTRMSVEGLGEYRPIGDNKTALGRDQNRRVVLVILSGPDDRHAADFKAMTGALDQEEVESPVESIDTASAAEAVGTTGALTP</sequence>
<dbReference type="Pfam" id="PF00691">
    <property type="entry name" value="OmpA"/>
    <property type="match status" value="1"/>
</dbReference>